<evidence type="ECO:0000256" key="2">
    <source>
        <dbReference type="SAM" id="SignalP"/>
    </source>
</evidence>
<dbReference type="AlphaFoldDB" id="I7ZF34"/>
<organism evidence="3 4">
    <name type="scientific">Hydrocarboniphaga effusa AP103</name>
    <dbReference type="NCBI Taxonomy" id="1172194"/>
    <lineage>
        <taxon>Bacteria</taxon>
        <taxon>Pseudomonadati</taxon>
        <taxon>Pseudomonadota</taxon>
        <taxon>Gammaproteobacteria</taxon>
        <taxon>Nevskiales</taxon>
        <taxon>Nevskiaceae</taxon>
        <taxon>Hydrocarboniphaga</taxon>
    </lineage>
</organism>
<evidence type="ECO:0000313" key="3">
    <source>
        <dbReference type="EMBL" id="EIT70489.1"/>
    </source>
</evidence>
<reference evidence="3 4" key="1">
    <citation type="journal article" date="2012" name="J. Bacteriol.">
        <title>Genome Sequence of n-Alkane-Degrading Hydrocarboniphaga effusa Strain AP103T (ATCC BAA-332T).</title>
        <authorList>
            <person name="Chang H.K."/>
            <person name="Zylstra G.J."/>
            <person name="Chae J.C."/>
        </authorList>
    </citation>
    <scope>NUCLEOTIDE SEQUENCE [LARGE SCALE GENOMIC DNA]</scope>
    <source>
        <strain evidence="3 4">AP103</strain>
    </source>
</reference>
<evidence type="ECO:0000256" key="1">
    <source>
        <dbReference type="SAM" id="MobiDB-lite"/>
    </source>
</evidence>
<comment type="caution">
    <text evidence="3">The sequence shown here is derived from an EMBL/GenBank/DDBJ whole genome shotgun (WGS) entry which is preliminary data.</text>
</comment>
<dbReference type="PROSITE" id="PS51257">
    <property type="entry name" value="PROKAR_LIPOPROTEIN"/>
    <property type="match status" value="1"/>
</dbReference>
<feature type="chain" id="PRO_5003712854" evidence="2">
    <location>
        <begin position="22"/>
        <end position="510"/>
    </location>
</feature>
<name>I7ZF34_9GAMM</name>
<accession>I7ZF34</accession>
<dbReference type="RefSeq" id="WP_007183582.1">
    <property type="nucleotide sequence ID" value="NZ_AKGD01000001.1"/>
</dbReference>
<keyword evidence="4" id="KW-1185">Reference proteome</keyword>
<dbReference type="PATRIC" id="fig|1172194.4.peg.599"/>
<feature type="signal peptide" evidence="2">
    <location>
        <begin position="1"/>
        <end position="21"/>
    </location>
</feature>
<keyword evidence="2" id="KW-0732">Signal</keyword>
<protein>
    <submittedName>
        <fullName evidence="3">Uncharacterized protein</fullName>
    </submittedName>
</protein>
<evidence type="ECO:0000313" key="4">
    <source>
        <dbReference type="Proteomes" id="UP000003704"/>
    </source>
</evidence>
<proteinExistence type="predicted"/>
<feature type="region of interest" description="Disordered" evidence="1">
    <location>
        <begin position="480"/>
        <end position="510"/>
    </location>
</feature>
<dbReference type="Proteomes" id="UP000003704">
    <property type="component" value="Unassembled WGS sequence"/>
</dbReference>
<sequence length="510" mass="56447">MDRLCWVVVLLSLTLLGCAQAPEKSPFTGFYKGYDSCRQEFAAADARIAGAGVGNAEYFRPPGFPYLRTDRMLASLRGELADRDAIWEWQRRMRELDRELREYELYNLNLNDYDRAVLRDRLADCGRVLADVELKNDRNWERLMRVVQPDDDYSTVARILGLHALTAAARTPRLRAERDAWVEAYRAPLPAQTAATSRIWTARPTEDFLETAASDAVEVNVLGFPGLIGSGWRALAYAHAPRLRIEGTDGHDVPSRLRYGGAVLEADTSLPAVYYHLGYTRFGGQTLIQVSYYVWFAAPDETRTGPVDGFVWRVTFDPSLRPLVYDSAHGSGRDHRWYPVQALDARRSGADVEPQFIAPTMAPESAATLLLASGSHAVRRVVPEAQAQHAAAGEYELLPYEELYSLETATGSRRSVFGPNGVVRGSQGRDPMMGFSSGVADAGALRQIGHMPIANKGKRHWDDPDLLGWAFVDPVWPKRAVPESSGQGQARLPQPDAAAFIVGKPAGSSR</sequence>
<dbReference type="STRING" id="1172194.WQQ_06260"/>
<gene>
    <name evidence="3" type="ORF">WQQ_06260</name>
</gene>
<dbReference type="EMBL" id="AKGD01000001">
    <property type="protein sequence ID" value="EIT70489.1"/>
    <property type="molecule type" value="Genomic_DNA"/>
</dbReference>